<evidence type="ECO:0000256" key="18">
    <source>
        <dbReference type="PROSITE-ProRule" id="PRU00175"/>
    </source>
</evidence>
<keyword evidence="7" id="KW-0962">Peroxisome biogenesis</keyword>
<dbReference type="GO" id="GO:0008270">
    <property type="term" value="F:zinc ion binding"/>
    <property type="evidence" value="ECO:0007669"/>
    <property type="project" value="UniProtKB-KW"/>
</dbReference>
<dbReference type="EC" id="2.3.2.27" evidence="5"/>
<dbReference type="InterPro" id="IPR025654">
    <property type="entry name" value="PEX2/10"/>
</dbReference>
<keyword evidence="10" id="KW-0479">Metal-binding</keyword>
<dbReference type="SMART" id="SM00184">
    <property type="entry name" value="RING"/>
    <property type="match status" value="1"/>
</dbReference>
<sequence>MFSWAGQPDIVRAAQKDTFYVDILVDQLREVVSLLFGPRRAANSQREVDLIAALTYYSLQIFGRKTLGEEYCDLERVTPSWRIPSSTRMGTLVVLQVVFPYLISKLRRSQSSHRLALRYNEALDLCSMSFSLATVQRLNLAIFYLFGAYLHISHRITGVKYLHTKKLIGPRYGYGMLGALILLQMVISGIISVKAKLHHDKVAEAEQLEKIPCSPGPNCTLCLGPKVAPTATDCGHVYCWDCIAVWCSNKPECPLCRQPVVLSNLVRLCNY</sequence>
<evidence type="ECO:0000256" key="11">
    <source>
        <dbReference type="ARBA" id="ARBA00022771"/>
    </source>
</evidence>
<keyword evidence="6" id="KW-0813">Transport</keyword>
<feature type="transmembrane region" description="Helical" evidence="19">
    <location>
        <begin position="125"/>
        <end position="152"/>
    </location>
</feature>
<dbReference type="PANTHER" id="PTHR23350">
    <property type="entry name" value="PEROXISOME ASSEMBLY PROTEIN 10"/>
    <property type="match status" value="1"/>
</dbReference>
<evidence type="ECO:0000256" key="12">
    <source>
        <dbReference type="ARBA" id="ARBA00022786"/>
    </source>
</evidence>
<dbReference type="Pfam" id="PF13639">
    <property type="entry name" value="zf-RING_2"/>
    <property type="match status" value="1"/>
</dbReference>
<dbReference type="InterPro" id="IPR017907">
    <property type="entry name" value="Znf_RING_CS"/>
</dbReference>
<comment type="catalytic activity">
    <reaction evidence="1">
        <text>S-ubiquitinyl-[E2 ubiquitin-conjugating enzyme]-L-cysteine + [acceptor protein]-L-lysine = [E2 ubiquitin-conjugating enzyme]-L-cysteine + N(6)-ubiquitinyl-[acceptor protein]-L-lysine.</text>
        <dbReference type="EC" id="2.3.2.27"/>
    </reaction>
</comment>
<evidence type="ECO:0000256" key="5">
    <source>
        <dbReference type="ARBA" id="ARBA00012483"/>
    </source>
</evidence>
<dbReference type="AlphaFoldDB" id="A0A0H5RQT7"/>
<evidence type="ECO:0000313" key="21">
    <source>
        <dbReference type="EMBL" id="CRZ11084.1"/>
    </source>
</evidence>
<dbReference type="EMBL" id="HACM01010642">
    <property type="protein sequence ID" value="CRZ11084.1"/>
    <property type="molecule type" value="Transcribed_RNA"/>
</dbReference>
<keyword evidence="15 19" id="KW-1133">Transmembrane helix</keyword>
<evidence type="ECO:0000256" key="15">
    <source>
        <dbReference type="ARBA" id="ARBA00022989"/>
    </source>
</evidence>
<evidence type="ECO:0000256" key="17">
    <source>
        <dbReference type="ARBA" id="ARBA00023140"/>
    </source>
</evidence>
<dbReference type="GO" id="GO:0061630">
    <property type="term" value="F:ubiquitin protein ligase activity"/>
    <property type="evidence" value="ECO:0007669"/>
    <property type="project" value="UniProtKB-EC"/>
</dbReference>
<comment type="similarity">
    <text evidence="4">Belongs to the pex2/pex10/pex12 family.</text>
</comment>
<dbReference type="InterPro" id="IPR001841">
    <property type="entry name" value="Znf_RING"/>
</dbReference>
<evidence type="ECO:0000256" key="4">
    <source>
        <dbReference type="ARBA" id="ARBA00008704"/>
    </source>
</evidence>
<proteinExistence type="inferred from homology"/>
<evidence type="ECO:0000256" key="14">
    <source>
        <dbReference type="ARBA" id="ARBA00022927"/>
    </source>
</evidence>
<dbReference type="InterPro" id="IPR013083">
    <property type="entry name" value="Znf_RING/FYVE/PHD"/>
</dbReference>
<evidence type="ECO:0000256" key="9">
    <source>
        <dbReference type="ARBA" id="ARBA00022692"/>
    </source>
</evidence>
<evidence type="ECO:0000256" key="10">
    <source>
        <dbReference type="ARBA" id="ARBA00022723"/>
    </source>
</evidence>
<evidence type="ECO:0000256" key="13">
    <source>
        <dbReference type="ARBA" id="ARBA00022833"/>
    </source>
</evidence>
<dbReference type="Pfam" id="PF04757">
    <property type="entry name" value="Pex2_Pex12"/>
    <property type="match status" value="1"/>
</dbReference>
<dbReference type="SUPFAM" id="SSF57850">
    <property type="entry name" value="RING/U-box"/>
    <property type="match status" value="1"/>
</dbReference>
<dbReference type="PANTHER" id="PTHR23350:SF0">
    <property type="entry name" value="PEROXISOME BIOGENESIS FACTOR 10"/>
    <property type="match status" value="1"/>
</dbReference>
<keyword evidence="14" id="KW-0653">Protein transport</keyword>
<evidence type="ECO:0000256" key="8">
    <source>
        <dbReference type="ARBA" id="ARBA00022679"/>
    </source>
</evidence>
<evidence type="ECO:0000256" key="7">
    <source>
        <dbReference type="ARBA" id="ARBA00022593"/>
    </source>
</evidence>
<dbReference type="GO" id="GO:0005778">
    <property type="term" value="C:peroxisomal membrane"/>
    <property type="evidence" value="ECO:0007669"/>
    <property type="project" value="UniProtKB-SubCell"/>
</dbReference>
<dbReference type="PROSITE" id="PS50089">
    <property type="entry name" value="ZF_RING_2"/>
    <property type="match status" value="1"/>
</dbReference>
<dbReference type="InterPro" id="IPR006845">
    <property type="entry name" value="Pex_N"/>
</dbReference>
<evidence type="ECO:0000256" key="6">
    <source>
        <dbReference type="ARBA" id="ARBA00022448"/>
    </source>
</evidence>
<evidence type="ECO:0000256" key="2">
    <source>
        <dbReference type="ARBA" id="ARBA00004585"/>
    </source>
</evidence>
<feature type="transmembrane region" description="Helical" evidence="19">
    <location>
        <begin position="172"/>
        <end position="193"/>
    </location>
</feature>
<keyword evidence="11 18" id="KW-0863">Zinc-finger</keyword>
<keyword evidence="12" id="KW-0833">Ubl conjugation pathway</keyword>
<keyword evidence="13" id="KW-0862">Zinc</keyword>
<dbReference type="CDD" id="cd16527">
    <property type="entry name" value="RING-HC_PEX10"/>
    <property type="match status" value="1"/>
</dbReference>
<accession>A0A0H5RQT7</accession>
<evidence type="ECO:0000256" key="19">
    <source>
        <dbReference type="SAM" id="Phobius"/>
    </source>
</evidence>
<feature type="domain" description="RING-type" evidence="20">
    <location>
        <begin position="219"/>
        <end position="257"/>
    </location>
</feature>
<evidence type="ECO:0000256" key="1">
    <source>
        <dbReference type="ARBA" id="ARBA00000900"/>
    </source>
</evidence>
<keyword evidence="9 19" id="KW-0812">Transmembrane</keyword>
<name>A0A0H5RQT7_9EUKA</name>
<evidence type="ECO:0000259" key="20">
    <source>
        <dbReference type="PROSITE" id="PS50089"/>
    </source>
</evidence>
<keyword evidence="17" id="KW-0576">Peroxisome</keyword>
<keyword evidence="8" id="KW-0808">Transferase</keyword>
<evidence type="ECO:0000256" key="3">
    <source>
        <dbReference type="ARBA" id="ARBA00004906"/>
    </source>
</evidence>
<dbReference type="GO" id="GO:0016558">
    <property type="term" value="P:protein import into peroxisome matrix"/>
    <property type="evidence" value="ECO:0007669"/>
    <property type="project" value="InterPro"/>
</dbReference>
<dbReference type="PROSITE" id="PS00518">
    <property type="entry name" value="ZF_RING_1"/>
    <property type="match status" value="1"/>
</dbReference>
<reference evidence="21" key="1">
    <citation type="submission" date="2015-04" db="EMBL/GenBank/DDBJ databases">
        <title>The genome sequence of the plant pathogenic Rhizarian Plasmodiophora brassicae reveals insights in its biotrophic life cycle and the origin of chitin synthesis.</title>
        <authorList>
            <person name="Schwelm A."/>
            <person name="Fogelqvist J."/>
            <person name="Knaust A."/>
            <person name="Julke S."/>
            <person name="Lilja T."/>
            <person name="Dhandapani V."/>
            <person name="Bonilla-Rosso G."/>
            <person name="Karlsson M."/>
            <person name="Shevchenko A."/>
            <person name="Choi S.R."/>
            <person name="Kim H.G."/>
            <person name="Park J.Y."/>
            <person name="Lim Y.P."/>
            <person name="Ludwig-Muller J."/>
            <person name="Dixelius C."/>
        </authorList>
    </citation>
    <scope>NUCLEOTIDE SEQUENCE</scope>
    <source>
        <tissue evidence="21">Potato root galls</tissue>
    </source>
</reference>
<organism evidence="21">
    <name type="scientific">Spongospora subterranea</name>
    <dbReference type="NCBI Taxonomy" id="70186"/>
    <lineage>
        <taxon>Eukaryota</taxon>
        <taxon>Sar</taxon>
        <taxon>Rhizaria</taxon>
        <taxon>Endomyxa</taxon>
        <taxon>Phytomyxea</taxon>
        <taxon>Plasmodiophorida</taxon>
        <taxon>Plasmodiophoridae</taxon>
        <taxon>Spongospora</taxon>
    </lineage>
</organism>
<dbReference type="Gene3D" id="3.30.40.10">
    <property type="entry name" value="Zinc/RING finger domain, C3HC4 (zinc finger)"/>
    <property type="match status" value="1"/>
</dbReference>
<evidence type="ECO:0000256" key="16">
    <source>
        <dbReference type="ARBA" id="ARBA00023136"/>
    </source>
</evidence>
<comment type="subcellular location">
    <subcellularLocation>
        <location evidence="2">Peroxisome membrane</location>
        <topology evidence="2">Multi-pass membrane protein</topology>
    </subcellularLocation>
</comment>
<protein>
    <recommendedName>
        <fullName evidence="5">RING-type E3 ubiquitin transferase</fullName>
        <ecNumber evidence="5">2.3.2.27</ecNumber>
    </recommendedName>
</protein>
<keyword evidence="16 19" id="KW-0472">Membrane</keyword>
<comment type="pathway">
    <text evidence="3">Protein modification; protein ubiquitination.</text>
</comment>